<keyword evidence="2" id="KW-0805">Transcription regulation</keyword>
<dbReference type="Gene3D" id="3.30.450.40">
    <property type="match status" value="1"/>
</dbReference>
<dbReference type="InterPro" id="IPR029016">
    <property type="entry name" value="GAF-like_dom_sf"/>
</dbReference>
<evidence type="ECO:0000256" key="2">
    <source>
        <dbReference type="ARBA" id="ARBA00023015"/>
    </source>
</evidence>
<keyword evidence="1" id="KW-0319">Glycerol metabolism</keyword>
<dbReference type="GO" id="GO:0003677">
    <property type="term" value="F:DNA binding"/>
    <property type="evidence" value="ECO:0007669"/>
    <property type="project" value="UniProtKB-KW"/>
</dbReference>
<keyword evidence="8" id="KW-1185">Reference proteome</keyword>
<comment type="caution">
    <text evidence="7">The sequence shown here is derived from an EMBL/GenBank/DDBJ whole genome shotgun (WGS) entry which is preliminary data.</text>
</comment>
<dbReference type="Pfam" id="PF01614">
    <property type="entry name" value="IclR_C"/>
    <property type="match status" value="1"/>
</dbReference>
<dbReference type="SUPFAM" id="SSF46785">
    <property type="entry name" value="Winged helix' DNA-binding domain"/>
    <property type="match status" value="1"/>
</dbReference>
<dbReference type="InterPro" id="IPR005471">
    <property type="entry name" value="Tscrpt_reg_IclR_N"/>
</dbReference>
<dbReference type="SMART" id="SM00346">
    <property type="entry name" value="HTH_ICLR"/>
    <property type="match status" value="1"/>
</dbReference>
<dbReference type="Proteomes" id="UP000326838">
    <property type="component" value="Unassembled WGS sequence"/>
</dbReference>
<dbReference type="PANTHER" id="PTHR30136:SF24">
    <property type="entry name" value="HTH-TYPE TRANSCRIPTIONAL REPRESSOR ALLR"/>
    <property type="match status" value="1"/>
</dbReference>
<dbReference type="EMBL" id="VYUY01000009">
    <property type="protein sequence ID" value="KAA9133681.1"/>
    <property type="molecule type" value="Genomic_DNA"/>
</dbReference>
<accession>A0A5J6KY71</accession>
<keyword evidence="4" id="KW-0804">Transcription</keyword>
<protein>
    <recommendedName>
        <fullName evidence="6">Glycerol operon regulatory protein</fullName>
    </recommendedName>
</protein>
<gene>
    <name evidence="7" type="ORF">F6B40_07950</name>
</gene>
<dbReference type="Pfam" id="PF09339">
    <property type="entry name" value="HTH_IclR"/>
    <property type="match status" value="1"/>
</dbReference>
<dbReference type="InterPro" id="IPR014757">
    <property type="entry name" value="Tscrpt_reg_IclR_C"/>
</dbReference>
<dbReference type="GO" id="GO:0006071">
    <property type="term" value="P:glycerol metabolic process"/>
    <property type="evidence" value="ECO:0007669"/>
    <property type="project" value="UniProtKB-KW"/>
</dbReference>
<dbReference type="GO" id="GO:0045892">
    <property type="term" value="P:negative regulation of DNA-templated transcription"/>
    <property type="evidence" value="ECO:0007669"/>
    <property type="project" value="TreeGrafter"/>
</dbReference>
<accession>A0A5N0TGG5</accession>
<dbReference type="RefSeq" id="WP_150892989.1">
    <property type="nucleotide sequence ID" value="NZ_VYUY01000009.1"/>
</dbReference>
<dbReference type="InterPro" id="IPR036390">
    <property type="entry name" value="WH_DNA-bd_sf"/>
</dbReference>
<sequence length="253" mass="26788">MTAAQRVLAVLEAFDQEHIVLTLSEISRRVGLSLSTTHRLVGELREWGALERSADGKYAIGMRILELGCLEPQGLKLRDVALPLLGDLQAATNANVHLAVRDGHDVVYVESLRARNGARVLSRLGGRWPLHATGTGLVLLAFSGPDLQEAVLSSTLKRFTPKTITDADELRRTLAQVRRTGIAVVEDSITVDAIAVAVPVRGPRDRLVAALGVTVPTNTASPTALLPALTATARAISRGLGAPSAIGRPNTAA</sequence>
<dbReference type="AlphaFoldDB" id="A0A5J6KY71"/>
<reference evidence="8" key="1">
    <citation type="submission" date="2019-09" db="EMBL/GenBank/DDBJ databases">
        <title>Mumia zhuanghuii sp. nov. isolated from the intestinal contents of plateau pika (Ochotona curzoniae) in the Qinghai-Tibet plateau of China.</title>
        <authorList>
            <person name="Tian Z."/>
        </authorList>
    </citation>
    <scope>NUCLEOTIDE SEQUENCE [LARGE SCALE GENOMIC DNA]</scope>
    <source>
        <strain evidence="8">L-033</strain>
    </source>
</reference>
<keyword evidence="3" id="KW-0238">DNA-binding</keyword>
<dbReference type="PROSITE" id="PS51078">
    <property type="entry name" value="ICLR_ED"/>
    <property type="match status" value="1"/>
</dbReference>
<proteinExistence type="predicted"/>
<dbReference type="SUPFAM" id="SSF55781">
    <property type="entry name" value="GAF domain-like"/>
    <property type="match status" value="1"/>
</dbReference>
<evidence type="ECO:0000256" key="1">
    <source>
        <dbReference type="ARBA" id="ARBA00022798"/>
    </source>
</evidence>
<evidence type="ECO:0000256" key="5">
    <source>
        <dbReference type="ARBA" id="ARBA00058938"/>
    </source>
</evidence>
<evidence type="ECO:0000256" key="4">
    <source>
        <dbReference type="ARBA" id="ARBA00023163"/>
    </source>
</evidence>
<evidence type="ECO:0000256" key="3">
    <source>
        <dbReference type="ARBA" id="ARBA00023125"/>
    </source>
</evidence>
<evidence type="ECO:0000313" key="8">
    <source>
        <dbReference type="Proteomes" id="UP000326838"/>
    </source>
</evidence>
<dbReference type="PANTHER" id="PTHR30136">
    <property type="entry name" value="HELIX-TURN-HELIX TRANSCRIPTIONAL REGULATOR, ICLR FAMILY"/>
    <property type="match status" value="1"/>
</dbReference>
<dbReference type="Gene3D" id="1.10.10.10">
    <property type="entry name" value="Winged helix-like DNA-binding domain superfamily/Winged helix DNA-binding domain"/>
    <property type="match status" value="1"/>
</dbReference>
<dbReference type="FunFam" id="1.10.10.10:FF:000056">
    <property type="entry name" value="IclR family transcriptional regulator"/>
    <property type="match status" value="1"/>
</dbReference>
<dbReference type="InterPro" id="IPR050707">
    <property type="entry name" value="HTH_MetabolicPath_Reg"/>
</dbReference>
<dbReference type="PROSITE" id="PS51077">
    <property type="entry name" value="HTH_ICLR"/>
    <property type="match status" value="1"/>
</dbReference>
<dbReference type="InterPro" id="IPR036388">
    <property type="entry name" value="WH-like_DNA-bd_sf"/>
</dbReference>
<comment type="function">
    <text evidence="5">May be an activator protein for the gylABX operon.</text>
</comment>
<dbReference type="GO" id="GO:0003700">
    <property type="term" value="F:DNA-binding transcription factor activity"/>
    <property type="evidence" value="ECO:0007669"/>
    <property type="project" value="TreeGrafter"/>
</dbReference>
<evidence type="ECO:0000313" key="7">
    <source>
        <dbReference type="EMBL" id="KAA9133681.1"/>
    </source>
</evidence>
<evidence type="ECO:0000256" key="6">
    <source>
        <dbReference type="ARBA" id="ARBA00070406"/>
    </source>
</evidence>
<name>A0A5J6KY71_9MICO</name>
<organism evidence="7 8">
    <name type="scientific">Microbacterium caowuchunii</name>
    <dbReference type="NCBI Taxonomy" id="2614638"/>
    <lineage>
        <taxon>Bacteria</taxon>
        <taxon>Bacillati</taxon>
        <taxon>Actinomycetota</taxon>
        <taxon>Actinomycetes</taxon>
        <taxon>Micrococcales</taxon>
        <taxon>Microbacteriaceae</taxon>
        <taxon>Microbacterium</taxon>
    </lineage>
</organism>